<dbReference type="PANTHER" id="PTHR43792:SF8">
    <property type="entry name" value="[RIBOSOMAL PROTEIN US5]-ALANINE N-ACETYLTRANSFERASE"/>
    <property type="match status" value="1"/>
</dbReference>
<evidence type="ECO:0000313" key="5">
    <source>
        <dbReference type="EMBL" id="PDX82413.1"/>
    </source>
</evidence>
<name>A0A2A7ATH9_9FIRM</name>
<dbReference type="SUPFAM" id="SSF55729">
    <property type="entry name" value="Acyl-CoA N-acyltransferases (Nat)"/>
    <property type="match status" value="1"/>
</dbReference>
<dbReference type="InterPro" id="IPR000182">
    <property type="entry name" value="GNAT_dom"/>
</dbReference>
<dbReference type="InterPro" id="IPR016181">
    <property type="entry name" value="Acyl_CoA_acyltransferase"/>
</dbReference>
<keyword evidence="1" id="KW-0808">Transferase</keyword>
<dbReference type="Proteomes" id="UP000220005">
    <property type="component" value="Unassembled WGS sequence"/>
</dbReference>
<evidence type="ECO:0000256" key="1">
    <source>
        <dbReference type="ARBA" id="ARBA00022679"/>
    </source>
</evidence>
<dbReference type="InterPro" id="IPR035965">
    <property type="entry name" value="PAS-like_dom_sf"/>
</dbReference>
<dbReference type="RefSeq" id="WP_097838853.1">
    <property type="nucleotide sequence ID" value="NZ_NMTY01000004.1"/>
</dbReference>
<dbReference type="PANTHER" id="PTHR43792">
    <property type="entry name" value="GNAT FAMILY, PUTATIVE (AFU_ORTHOLOGUE AFUA_3G00765)-RELATED-RELATED"/>
    <property type="match status" value="1"/>
</dbReference>
<feature type="domain" description="N-acetyltransferase" evidence="4">
    <location>
        <begin position="11"/>
        <end position="179"/>
    </location>
</feature>
<evidence type="ECO:0000256" key="2">
    <source>
        <dbReference type="ARBA" id="ARBA00023315"/>
    </source>
</evidence>
<dbReference type="PROSITE" id="PS51186">
    <property type="entry name" value="GNAT"/>
    <property type="match status" value="1"/>
</dbReference>
<dbReference type="Pfam" id="PF13426">
    <property type="entry name" value="PAS_9"/>
    <property type="match status" value="1"/>
</dbReference>
<accession>A0A2A7ATH9</accession>
<comment type="similarity">
    <text evidence="3">Belongs to the acetyltransferase family. RimJ subfamily.</text>
</comment>
<gene>
    <name evidence="5" type="ORF">CGS58_02780</name>
</gene>
<evidence type="ECO:0000313" key="6">
    <source>
        <dbReference type="Proteomes" id="UP000220005"/>
    </source>
</evidence>
<dbReference type="Gene3D" id="3.40.630.30">
    <property type="match status" value="1"/>
</dbReference>
<evidence type="ECO:0000259" key="4">
    <source>
        <dbReference type="PROSITE" id="PS51186"/>
    </source>
</evidence>
<dbReference type="GO" id="GO:0016747">
    <property type="term" value="F:acyltransferase activity, transferring groups other than amino-acyl groups"/>
    <property type="evidence" value="ECO:0007669"/>
    <property type="project" value="InterPro"/>
</dbReference>
<dbReference type="SUPFAM" id="SSF55785">
    <property type="entry name" value="PYP-like sensor domain (PAS domain)"/>
    <property type="match status" value="1"/>
</dbReference>
<sequence length="307" mass="35140">MNNCFVETSRLLLRQLEEADFPAYAAYAVDDEMSRMMGRAFLHAETDIRQNFDWLKDKEPRCYGIVEKANEQLIGNLNIGTLPAPLAALPQLQGKRGQTLSFCIRRESQRKGYAAEAIRAVIAELFDDEHFDFVQCGCYSFNTPSRMLQERLGFQFLASLCVPTPQGEAQTIEHILWNPRRTPMSDLNAYFKSVIDQDTASVVLCDLQHTIIYMNPAAIRNYAKRGGAQLIGRSLLHCHNASSNSRIQQVVDWFAASPEHNIIYTHHNEKQNKDVYMVALRDADGTLIGYYEKHEFRSPETMERYAF</sequence>
<dbReference type="InterPro" id="IPR000014">
    <property type="entry name" value="PAS"/>
</dbReference>
<dbReference type="InterPro" id="IPR051531">
    <property type="entry name" value="N-acetyltransferase"/>
</dbReference>
<dbReference type="AlphaFoldDB" id="A0A2A7ATH9"/>
<dbReference type="Pfam" id="PF13302">
    <property type="entry name" value="Acetyltransf_3"/>
    <property type="match status" value="1"/>
</dbReference>
<protein>
    <recommendedName>
        <fullName evidence="4">N-acetyltransferase domain-containing protein</fullName>
    </recommendedName>
</protein>
<proteinExistence type="inferred from homology"/>
<evidence type="ECO:0000256" key="3">
    <source>
        <dbReference type="ARBA" id="ARBA00038502"/>
    </source>
</evidence>
<dbReference type="Gene3D" id="3.30.450.20">
    <property type="entry name" value="PAS domain"/>
    <property type="match status" value="1"/>
</dbReference>
<dbReference type="EMBL" id="NMTY01000004">
    <property type="protein sequence ID" value="PDX82413.1"/>
    <property type="molecule type" value="Genomic_DNA"/>
</dbReference>
<reference evidence="5 6" key="1">
    <citation type="journal article" date="2017" name="Front. Microbiol.">
        <title>New Insights into the Diversity of the Genus Faecalibacterium.</title>
        <authorList>
            <person name="Benevides L."/>
            <person name="Burman S."/>
            <person name="Martin R."/>
            <person name="Robert V."/>
            <person name="Thomas M."/>
            <person name="Miquel S."/>
            <person name="Chain F."/>
            <person name="Sokol H."/>
            <person name="Bermudez-Humaran L.G."/>
            <person name="Morrison M."/>
            <person name="Langella P."/>
            <person name="Azevedo V.A."/>
            <person name="Chatel J.M."/>
            <person name="Soares S."/>
        </authorList>
    </citation>
    <scope>NUCLEOTIDE SEQUENCE [LARGE SCALE GENOMIC DNA]</scope>
    <source>
        <strain evidence="5 6">CNCM I 4575</strain>
    </source>
</reference>
<comment type="caution">
    <text evidence="5">The sequence shown here is derived from an EMBL/GenBank/DDBJ whole genome shotgun (WGS) entry which is preliminary data.</text>
</comment>
<organism evidence="5 6">
    <name type="scientific">Faecalibacterium prausnitzii</name>
    <dbReference type="NCBI Taxonomy" id="853"/>
    <lineage>
        <taxon>Bacteria</taxon>
        <taxon>Bacillati</taxon>
        <taxon>Bacillota</taxon>
        <taxon>Clostridia</taxon>
        <taxon>Eubacteriales</taxon>
        <taxon>Oscillospiraceae</taxon>
        <taxon>Faecalibacterium</taxon>
    </lineage>
</organism>
<keyword evidence="2" id="KW-0012">Acyltransferase</keyword>